<dbReference type="PANTHER" id="PTHR11777:SF9">
    <property type="entry name" value="ALANINE--TRNA LIGASE, CYTOPLASMIC"/>
    <property type="match status" value="1"/>
</dbReference>
<dbReference type="FunFam" id="3.10.310.40:FF:000001">
    <property type="entry name" value="Alanine--tRNA ligase"/>
    <property type="match status" value="1"/>
</dbReference>
<dbReference type="InterPro" id="IPR012947">
    <property type="entry name" value="tRNA_SAD"/>
</dbReference>
<dbReference type="Gene3D" id="3.30.54.20">
    <property type="match status" value="1"/>
</dbReference>
<sequence>MFLSGNEIRALFLDFFAKRGHKILSSSSLFPQNDPTLLFTNAGMNQFKEIFLGEETREYKRAATVQKCVRAGGKHNDLEIVGKTARHHTFFEMLGNFSFGDYFKEAAIEFGWEFLTNTIKLPVESLWVTVFENDDEAHNLWKNRIGLPESRIVRLGQKHNFWQMGEIGPCGPCSEIIIDQGPDFGCKRQECNIECDCGRYLELWNLVFMQFNRDEKGNLSPLPKPSIDTGMGLERITSVVQGVSSNFETDLLKPLINTTSEIAGKEYGRNQSNDISIRVIADHVRAISFLISDGILPSNDGRGYVLRRILRRALRHGNLLGIKKPFMSRLTGVLIEMMKDAYSELVEAKELIIKLTLNEEERFSNTLNCGVKILNELMLELQEKNLKSIPGREIFKLYDTYGFPVDLTQEIASDRGFTIDTEGFTSAMEEQKRLARESWSGTGGKRVKPAYRQIASEINPVQFIGYEARSSKSKILKILKNDTPVDSVSKGEECEIILDRTPFYGESGGQIGDTGKIIGNGSIFEVSDTQKPLPEIIVHIGKLITGALMTGDPVDTKINSGNRKQTQLNHTATHLLHAALREVLGDHVKQSGSLVEPRRLRFDFTHFSQLTDDEIKRIEIIVNEKIQENREVEVSNMNFKDAVNSGAIAIFNEKYGDVVRVVKISDFSKELCGGSHILATGDIGFFKITQERSIASGIRRIEAITGMAALEYIQKKEKEIAEISSLLKAKPDDIIPKIKKLAETIKECERQIEKLRNEGTRDNVNDIISSNLKDLGGIKVVASLEKAESIDELRNLGDRLKDRLKSGIIVLGADIKGKASIIVIVSKDLAKKIPAGNIIKRIARIVGGEGGGKNDFAQAGGKDVKNLPDAINRSYEIISEETN</sequence>
<feature type="domain" description="Alanyl-transfer RNA synthetases family profile" evidence="13">
    <location>
        <begin position="3"/>
        <end position="715"/>
    </location>
</feature>
<dbReference type="EMBL" id="MGDI01000031">
    <property type="protein sequence ID" value="OGL52556.1"/>
    <property type="molecule type" value="Genomic_DNA"/>
</dbReference>
<evidence type="ECO:0000256" key="7">
    <source>
        <dbReference type="ARBA" id="ARBA00022833"/>
    </source>
</evidence>
<keyword evidence="7 12" id="KW-0862">Zinc</keyword>
<comment type="catalytic activity">
    <reaction evidence="12">
        <text>tRNA(Ala) + L-alanine + ATP = L-alanyl-tRNA(Ala) + AMP + diphosphate</text>
        <dbReference type="Rhea" id="RHEA:12540"/>
        <dbReference type="Rhea" id="RHEA-COMP:9657"/>
        <dbReference type="Rhea" id="RHEA-COMP:9923"/>
        <dbReference type="ChEBI" id="CHEBI:30616"/>
        <dbReference type="ChEBI" id="CHEBI:33019"/>
        <dbReference type="ChEBI" id="CHEBI:57972"/>
        <dbReference type="ChEBI" id="CHEBI:78442"/>
        <dbReference type="ChEBI" id="CHEBI:78497"/>
        <dbReference type="ChEBI" id="CHEBI:456215"/>
        <dbReference type="EC" id="6.1.1.7"/>
    </reaction>
</comment>
<dbReference type="Pfam" id="PF01411">
    <property type="entry name" value="tRNA-synt_2c"/>
    <property type="match status" value="1"/>
</dbReference>
<keyword evidence="9 12" id="KW-0694">RNA-binding</keyword>
<dbReference type="CDD" id="cd00673">
    <property type="entry name" value="AlaRS_core"/>
    <property type="match status" value="1"/>
</dbReference>
<dbReference type="Gene3D" id="2.40.30.130">
    <property type="match status" value="1"/>
</dbReference>
<evidence type="ECO:0000259" key="13">
    <source>
        <dbReference type="PROSITE" id="PS50860"/>
    </source>
</evidence>
<dbReference type="GO" id="GO:0006419">
    <property type="term" value="P:alanyl-tRNA aminoacylation"/>
    <property type="evidence" value="ECO:0007669"/>
    <property type="project" value="UniProtKB-UniRule"/>
</dbReference>
<dbReference type="FunFam" id="2.40.30.130:FF:000001">
    <property type="entry name" value="Alanine--tRNA ligase"/>
    <property type="match status" value="1"/>
</dbReference>
<comment type="caution">
    <text evidence="14">The sequence shown here is derived from an EMBL/GenBank/DDBJ whole genome shotgun (WGS) entry which is preliminary data.</text>
</comment>
<dbReference type="InterPro" id="IPR023033">
    <property type="entry name" value="Ala_tRNA_ligase_euk/bac"/>
</dbReference>
<proteinExistence type="inferred from homology"/>
<feature type="binding site" evidence="12">
    <location>
        <position position="570"/>
    </location>
    <ligand>
        <name>Zn(2+)</name>
        <dbReference type="ChEBI" id="CHEBI:29105"/>
    </ligand>
</feature>
<evidence type="ECO:0000256" key="10">
    <source>
        <dbReference type="ARBA" id="ARBA00022917"/>
    </source>
</evidence>
<dbReference type="FunFam" id="3.30.980.10:FF:000004">
    <property type="entry name" value="Alanine--tRNA ligase, cytoplasmic"/>
    <property type="match status" value="1"/>
</dbReference>
<dbReference type="InterPro" id="IPR018163">
    <property type="entry name" value="Thr/Ala-tRNA-synth_IIc_edit"/>
</dbReference>
<evidence type="ECO:0000256" key="1">
    <source>
        <dbReference type="ARBA" id="ARBA00004496"/>
    </source>
</evidence>
<dbReference type="InterPro" id="IPR018164">
    <property type="entry name" value="Ala-tRNA-synth_IIc_N"/>
</dbReference>
<evidence type="ECO:0000256" key="2">
    <source>
        <dbReference type="ARBA" id="ARBA00008226"/>
    </source>
</evidence>
<evidence type="ECO:0000256" key="6">
    <source>
        <dbReference type="ARBA" id="ARBA00022741"/>
    </source>
</evidence>
<dbReference type="InterPro" id="IPR003156">
    <property type="entry name" value="DHHA1_dom"/>
</dbReference>
<keyword evidence="3 12" id="KW-0820">tRNA-binding</keyword>
<evidence type="ECO:0000256" key="12">
    <source>
        <dbReference type="HAMAP-Rule" id="MF_00036"/>
    </source>
</evidence>
<keyword evidence="12" id="KW-0963">Cytoplasm</keyword>
<dbReference type="PRINTS" id="PR00980">
    <property type="entry name" value="TRNASYNTHALA"/>
</dbReference>
<evidence type="ECO:0000313" key="14">
    <source>
        <dbReference type="EMBL" id="OGL52556.1"/>
    </source>
</evidence>
<protein>
    <recommendedName>
        <fullName evidence="12">Alanine--tRNA ligase</fullName>
        <ecNumber evidence="12">6.1.1.7</ecNumber>
    </recommendedName>
    <alternativeName>
        <fullName evidence="12">Alanyl-tRNA synthetase</fullName>
        <shortName evidence="12">AlaRS</shortName>
    </alternativeName>
</protein>
<evidence type="ECO:0000256" key="9">
    <source>
        <dbReference type="ARBA" id="ARBA00022884"/>
    </source>
</evidence>
<dbReference type="Proteomes" id="UP000178082">
    <property type="component" value="Unassembled WGS sequence"/>
</dbReference>
<feature type="binding site" evidence="12">
    <location>
        <position position="672"/>
    </location>
    <ligand>
        <name>Zn(2+)</name>
        <dbReference type="ChEBI" id="CHEBI:29105"/>
    </ligand>
</feature>
<dbReference type="Gene3D" id="6.10.250.550">
    <property type="match status" value="1"/>
</dbReference>
<comment type="domain">
    <text evidence="12">Consists of three domains; the N-terminal catalytic domain, the editing domain and the C-terminal C-Ala domain. The editing domain removes incorrectly charged amino acids, while the C-Ala domain, along with tRNA(Ala), serves as a bridge to cooperatively bring together the editing and aminoacylation centers thus stimulating deacylation of misacylated tRNAs.</text>
</comment>
<name>A0A1F7SFH4_9BACT</name>
<dbReference type="SUPFAM" id="SSF50447">
    <property type="entry name" value="Translation proteins"/>
    <property type="match status" value="1"/>
</dbReference>
<dbReference type="InterPro" id="IPR050058">
    <property type="entry name" value="Ala-tRNA_ligase"/>
</dbReference>
<evidence type="ECO:0000313" key="15">
    <source>
        <dbReference type="Proteomes" id="UP000178082"/>
    </source>
</evidence>
<keyword evidence="11 12" id="KW-0030">Aminoacyl-tRNA synthetase</keyword>
<comment type="similarity">
    <text evidence="2 12">Belongs to the class-II aminoacyl-tRNA synthetase family.</text>
</comment>
<dbReference type="GO" id="GO:0004813">
    <property type="term" value="F:alanine-tRNA ligase activity"/>
    <property type="evidence" value="ECO:0007669"/>
    <property type="project" value="UniProtKB-UniRule"/>
</dbReference>
<evidence type="ECO:0000256" key="5">
    <source>
        <dbReference type="ARBA" id="ARBA00022723"/>
    </source>
</evidence>
<dbReference type="NCBIfam" id="TIGR00344">
    <property type="entry name" value="alaS"/>
    <property type="match status" value="1"/>
</dbReference>
<feature type="binding site" evidence="12">
    <location>
        <position position="676"/>
    </location>
    <ligand>
        <name>Zn(2+)</name>
        <dbReference type="ChEBI" id="CHEBI:29105"/>
    </ligand>
</feature>
<evidence type="ECO:0000256" key="4">
    <source>
        <dbReference type="ARBA" id="ARBA00022598"/>
    </source>
</evidence>
<dbReference type="FunFam" id="3.30.54.20:FF:000001">
    <property type="entry name" value="Alanine--tRNA ligase"/>
    <property type="match status" value="1"/>
</dbReference>
<evidence type="ECO:0000256" key="11">
    <source>
        <dbReference type="ARBA" id="ARBA00023146"/>
    </source>
</evidence>
<dbReference type="SMART" id="SM00863">
    <property type="entry name" value="tRNA_SAD"/>
    <property type="match status" value="1"/>
</dbReference>
<dbReference type="PANTHER" id="PTHR11777">
    <property type="entry name" value="ALANYL-TRNA SYNTHETASE"/>
    <property type="match status" value="1"/>
</dbReference>
<dbReference type="InterPro" id="IPR009000">
    <property type="entry name" value="Transl_B-barrel_sf"/>
</dbReference>
<dbReference type="SUPFAM" id="SSF101353">
    <property type="entry name" value="Putative anticodon-binding domain of alanyl-tRNA synthetase (AlaRS)"/>
    <property type="match status" value="1"/>
</dbReference>
<keyword evidence="10 12" id="KW-0648">Protein biosynthesis</keyword>
<reference evidence="14 15" key="1">
    <citation type="journal article" date="2016" name="Nat. Commun.">
        <title>Thousands of microbial genomes shed light on interconnected biogeochemical processes in an aquifer system.</title>
        <authorList>
            <person name="Anantharaman K."/>
            <person name="Brown C.T."/>
            <person name="Hug L.A."/>
            <person name="Sharon I."/>
            <person name="Castelle C.J."/>
            <person name="Probst A.J."/>
            <person name="Thomas B.C."/>
            <person name="Singh A."/>
            <person name="Wilkins M.J."/>
            <person name="Karaoz U."/>
            <person name="Brodie E.L."/>
            <person name="Williams K.H."/>
            <person name="Hubbard S.S."/>
            <person name="Banfield J.F."/>
        </authorList>
    </citation>
    <scope>NUCLEOTIDE SEQUENCE [LARGE SCALE GENOMIC DNA]</scope>
</reference>
<gene>
    <name evidence="12" type="primary">alaS</name>
    <name evidence="14" type="ORF">A3G31_11315</name>
</gene>
<keyword evidence="8 12" id="KW-0067">ATP-binding</keyword>
<dbReference type="GO" id="GO:0008270">
    <property type="term" value="F:zinc ion binding"/>
    <property type="evidence" value="ECO:0007669"/>
    <property type="project" value="UniProtKB-UniRule"/>
</dbReference>
<dbReference type="GO" id="GO:0005524">
    <property type="term" value="F:ATP binding"/>
    <property type="evidence" value="ECO:0007669"/>
    <property type="project" value="UniProtKB-UniRule"/>
</dbReference>
<dbReference type="InterPro" id="IPR002318">
    <property type="entry name" value="Ala-tRNA-lgiase_IIc"/>
</dbReference>
<comment type="function">
    <text evidence="12">Catalyzes the attachment of alanine to tRNA(Ala) in a two-step reaction: alanine is first activated by ATP to form Ala-AMP and then transferred to the acceptor end of tRNA(Ala). Also edits incorrectly charged Ser-tRNA(Ala) and Gly-tRNA(Ala) via its editing domain.</text>
</comment>
<dbReference type="SUPFAM" id="SSF55186">
    <property type="entry name" value="ThrRS/AlaRS common domain"/>
    <property type="match status" value="1"/>
</dbReference>
<dbReference type="InterPro" id="IPR018165">
    <property type="entry name" value="Ala-tRNA-synth_IIc_core"/>
</dbReference>
<dbReference type="SUPFAM" id="SSF55681">
    <property type="entry name" value="Class II aaRS and biotin synthetases"/>
    <property type="match status" value="1"/>
</dbReference>
<organism evidence="14 15">
    <name type="scientific">Candidatus Schekmanbacteria bacterium RIFCSPLOWO2_12_FULL_38_15</name>
    <dbReference type="NCBI Taxonomy" id="1817883"/>
    <lineage>
        <taxon>Bacteria</taxon>
        <taxon>Candidatus Schekmaniibacteriota</taxon>
    </lineage>
</organism>
<dbReference type="Gene3D" id="3.10.310.40">
    <property type="match status" value="1"/>
</dbReference>
<keyword evidence="5 12" id="KW-0479">Metal-binding</keyword>
<dbReference type="GO" id="GO:0002161">
    <property type="term" value="F:aminoacyl-tRNA deacylase activity"/>
    <property type="evidence" value="ECO:0007669"/>
    <property type="project" value="TreeGrafter"/>
</dbReference>
<dbReference type="GO" id="GO:0000049">
    <property type="term" value="F:tRNA binding"/>
    <property type="evidence" value="ECO:0007669"/>
    <property type="project" value="UniProtKB-KW"/>
</dbReference>
<comment type="cofactor">
    <cofactor evidence="12">
        <name>Zn(2+)</name>
        <dbReference type="ChEBI" id="CHEBI:29105"/>
    </cofactor>
    <text evidence="12">Binds 1 zinc ion per subunit.</text>
</comment>
<dbReference type="Gene3D" id="3.30.980.10">
    <property type="entry name" value="Threonyl-trna Synthetase, Chain A, domain 2"/>
    <property type="match status" value="1"/>
</dbReference>
<dbReference type="Pfam" id="PF07973">
    <property type="entry name" value="tRNA_SAD"/>
    <property type="match status" value="1"/>
</dbReference>
<dbReference type="FunFam" id="3.30.930.10:FF:000004">
    <property type="entry name" value="Alanine--tRNA ligase"/>
    <property type="match status" value="1"/>
</dbReference>
<accession>A0A1F7SFH4</accession>
<dbReference type="STRING" id="1817883.A3G31_11315"/>
<dbReference type="EC" id="6.1.1.7" evidence="12"/>
<dbReference type="InterPro" id="IPR045864">
    <property type="entry name" value="aa-tRNA-synth_II/BPL/LPL"/>
</dbReference>
<dbReference type="HAMAP" id="MF_00036_B">
    <property type="entry name" value="Ala_tRNA_synth_B"/>
    <property type="match status" value="1"/>
</dbReference>
<comment type="subcellular location">
    <subcellularLocation>
        <location evidence="1 12">Cytoplasm</location>
    </subcellularLocation>
</comment>
<keyword evidence="4 12" id="KW-0436">Ligase</keyword>
<dbReference type="InterPro" id="IPR018162">
    <property type="entry name" value="Ala-tRNA-ligase_IIc_anticod-bd"/>
</dbReference>
<dbReference type="AlphaFoldDB" id="A0A1F7SFH4"/>
<dbReference type="PROSITE" id="PS50860">
    <property type="entry name" value="AA_TRNA_LIGASE_II_ALA"/>
    <property type="match status" value="1"/>
</dbReference>
<keyword evidence="6 12" id="KW-0547">Nucleotide-binding</keyword>
<evidence type="ECO:0000256" key="8">
    <source>
        <dbReference type="ARBA" id="ARBA00022840"/>
    </source>
</evidence>
<dbReference type="Pfam" id="PF02272">
    <property type="entry name" value="DHHA1"/>
    <property type="match status" value="1"/>
</dbReference>
<dbReference type="Gene3D" id="3.30.930.10">
    <property type="entry name" value="Bira Bifunctional Protein, Domain 2"/>
    <property type="match status" value="1"/>
</dbReference>
<dbReference type="GO" id="GO:0005829">
    <property type="term" value="C:cytosol"/>
    <property type="evidence" value="ECO:0007669"/>
    <property type="project" value="TreeGrafter"/>
</dbReference>
<feature type="binding site" evidence="12">
    <location>
        <position position="574"/>
    </location>
    <ligand>
        <name>Zn(2+)</name>
        <dbReference type="ChEBI" id="CHEBI:29105"/>
    </ligand>
</feature>
<evidence type="ECO:0000256" key="3">
    <source>
        <dbReference type="ARBA" id="ARBA00022555"/>
    </source>
</evidence>